<gene>
    <name evidence="2" type="ORF">LCGC14_1830060</name>
</gene>
<accession>A0A0F9GGM1</accession>
<dbReference type="InterPro" id="IPR013216">
    <property type="entry name" value="Methyltransf_11"/>
</dbReference>
<evidence type="ECO:0000313" key="2">
    <source>
        <dbReference type="EMBL" id="KKL97873.1"/>
    </source>
</evidence>
<evidence type="ECO:0000259" key="1">
    <source>
        <dbReference type="Pfam" id="PF08241"/>
    </source>
</evidence>
<feature type="domain" description="Methyltransferase type 11" evidence="1">
    <location>
        <begin position="39"/>
        <end position="88"/>
    </location>
</feature>
<sequence>MQYSSTTEQPILRIELGSGPHGEPGFFHVDAVKVGNVDKEADVRKLDWLEDNSVDSLYSAHTVEHFSYTEIDTILTEWNRVLKPSGIIRLKMPDLDFLCHAYVEGTHSTEEVMIALFGGFSDYPGGPDGWEKISGNSQWKRNTIKDGDIPHPGKYTEWGAHKAMYTFESFKVRLEAAGFTNVQRIVENDWELHIVANK</sequence>
<reference evidence="2" key="1">
    <citation type="journal article" date="2015" name="Nature">
        <title>Complex archaea that bridge the gap between prokaryotes and eukaryotes.</title>
        <authorList>
            <person name="Spang A."/>
            <person name="Saw J.H."/>
            <person name="Jorgensen S.L."/>
            <person name="Zaremba-Niedzwiedzka K."/>
            <person name="Martijn J."/>
            <person name="Lind A.E."/>
            <person name="van Eijk R."/>
            <person name="Schleper C."/>
            <person name="Guy L."/>
            <person name="Ettema T.J."/>
        </authorList>
    </citation>
    <scope>NUCLEOTIDE SEQUENCE</scope>
</reference>
<name>A0A0F9GGM1_9ZZZZ</name>
<proteinExistence type="predicted"/>
<comment type="caution">
    <text evidence="2">The sequence shown here is derived from an EMBL/GenBank/DDBJ whole genome shotgun (WGS) entry which is preliminary data.</text>
</comment>
<dbReference type="Pfam" id="PF08241">
    <property type="entry name" value="Methyltransf_11"/>
    <property type="match status" value="1"/>
</dbReference>
<dbReference type="InterPro" id="IPR029063">
    <property type="entry name" value="SAM-dependent_MTases_sf"/>
</dbReference>
<organism evidence="2">
    <name type="scientific">marine sediment metagenome</name>
    <dbReference type="NCBI Taxonomy" id="412755"/>
    <lineage>
        <taxon>unclassified sequences</taxon>
        <taxon>metagenomes</taxon>
        <taxon>ecological metagenomes</taxon>
    </lineage>
</organism>
<protein>
    <recommendedName>
        <fullName evidence="1">Methyltransferase type 11 domain-containing protein</fullName>
    </recommendedName>
</protein>
<dbReference type="AlphaFoldDB" id="A0A0F9GGM1"/>
<dbReference type="SUPFAM" id="SSF53335">
    <property type="entry name" value="S-adenosyl-L-methionine-dependent methyltransferases"/>
    <property type="match status" value="1"/>
</dbReference>
<dbReference type="Gene3D" id="3.40.50.150">
    <property type="entry name" value="Vaccinia Virus protein VP39"/>
    <property type="match status" value="1"/>
</dbReference>
<dbReference type="EMBL" id="LAZR01018060">
    <property type="protein sequence ID" value="KKL97873.1"/>
    <property type="molecule type" value="Genomic_DNA"/>
</dbReference>
<dbReference type="GO" id="GO:0008757">
    <property type="term" value="F:S-adenosylmethionine-dependent methyltransferase activity"/>
    <property type="evidence" value="ECO:0007669"/>
    <property type="project" value="InterPro"/>
</dbReference>